<evidence type="ECO:0000256" key="9">
    <source>
        <dbReference type="RuleBase" id="RU003884"/>
    </source>
</evidence>
<evidence type="ECO:0000313" key="14">
    <source>
        <dbReference type="Proteomes" id="UP000198760"/>
    </source>
</evidence>
<evidence type="ECO:0000256" key="8">
    <source>
        <dbReference type="ARBA" id="ARBA00023237"/>
    </source>
</evidence>
<keyword evidence="14" id="KW-1185">Reference proteome</keyword>
<dbReference type="Pfam" id="PF00577">
    <property type="entry name" value="Usher"/>
    <property type="match status" value="1"/>
</dbReference>
<accession>A0AAX2EZN2</accession>
<dbReference type="Pfam" id="PF13953">
    <property type="entry name" value="PapC_C"/>
    <property type="match status" value="1"/>
</dbReference>
<feature type="chain" id="PRO_5043892326" evidence="10">
    <location>
        <begin position="27"/>
        <end position="860"/>
    </location>
</feature>
<name>A0AAX2EZN2_9ENTR</name>
<keyword evidence="4" id="KW-1134">Transmembrane beta strand</keyword>
<evidence type="ECO:0000313" key="13">
    <source>
        <dbReference type="EMBL" id="SFU17246.1"/>
    </source>
</evidence>
<proteinExistence type="inferred from homology"/>
<dbReference type="Proteomes" id="UP000199173">
    <property type="component" value="Unassembled WGS sequence"/>
</dbReference>
<evidence type="ECO:0000256" key="1">
    <source>
        <dbReference type="ARBA" id="ARBA00004571"/>
    </source>
</evidence>
<feature type="domain" description="PI-PLC Y-box" evidence="11">
    <location>
        <begin position="126"/>
        <end position="184"/>
    </location>
</feature>
<dbReference type="Gene3D" id="2.60.40.2610">
    <property type="entry name" value="Outer membrane usher protein FimD, plug domain"/>
    <property type="match status" value="1"/>
</dbReference>
<keyword evidence="7 9" id="KW-0472">Membrane</keyword>
<dbReference type="Pfam" id="PF13954">
    <property type="entry name" value="PapC_N"/>
    <property type="match status" value="1"/>
</dbReference>
<dbReference type="InterPro" id="IPR025885">
    <property type="entry name" value="PapC_N"/>
</dbReference>
<dbReference type="PANTHER" id="PTHR30451">
    <property type="entry name" value="OUTER MEMBRANE USHER PROTEIN"/>
    <property type="match status" value="1"/>
</dbReference>
<keyword evidence="8 9" id="KW-0998">Cell outer membrane</keyword>
<dbReference type="GO" id="GO:0015473">
    <property type="term" value="F:fimbrial usher porin activity"/>
    <property type="evidence" value="ECO:0007669"/>
    <property type="project" value="InterPro"/>
</dbReference>
<dbReference type="Proteomes" id="UP000198760">
    <property type="component" value="Unassembled WGS sequence"/>
</dbReference>
<dbReference type="InterPro" id="IPR043142">
    <property type="entry name" value="PapC-like_C_sf"/>
</dbReference>
<dbReference type="PROSITE" id="PS50008">
    <property type="entry name" value="PIPLC_Y_DOMAIN"/>
    <property type="match status" value="1"/>
</dbReference>
<dbReference type="Gene3D" id="3.10.20.410">
    <property type="match status" value="1"/>
</dbReference>
<evidence type="ECO:0000256" key="4">
    <source>
        <dbReference type="ARBA" id="ARBA00022452"/>
    </source>
</evidence>
<evidence type="ECO:0000256" key="2">
    <source>
        <dbReference type="ARBA" id="ARBA00008064"/>
    </source>
</evidence>
<dbReference type="GO" id="GO:0009297">
    <property type="term" value="P:pilus assembly"/>
    <property type="evidence" value="ECO:0007669"/>
    <property type="project" value="InterPro"/>
</dbReference>
<keyword evidence="6 10" id="KW-0732">Signal</keyword>
<dbReference type="PROSITE" id="PS01151">
    <property type="entry name" value="FIMBRIAL_USHER"/>
    <property type="match status" value="1"/>
</dbReference>
<evidence type="ECO:0000256" key="3">
    <source>
        <dbReference type="ARBA" id="ARBA00022448"/>
    </source>
</evidence>
<dbReference type="AlphaFoldDB" id="A0AAX2EZN2"/>
<evidence type="ECO:0000259" key="11">
    <source>
        <dbReference type="PROSITE" id="PS50008"/>
    </source>
</evidence>
<reference evidence="14 15" key="1">
    <citation type="submission" date="2016-10" db="EMBL/GenBank/DDBJ databases">
        <authorList>
            <person name="Varghese N."/>
            <person name="Submissions S."/>
        </authorList>
    </citation>
    <scope>NUCLEOTIDE SEQUENCE [LARGE SCALE GENOMIC DNA]</scope>
    <source>
        <strain evidence="13 14">NFIX06</strain>
        <strain evidence="12 15">NFIX08</strain>
    </source>
</reference>
<comment type="similarity">
    <text evidence="2 9">Belongs to the fimbrial export usher family.</text>
</comment>
<dbReference type="InterPro" id="IPR000015">
    <property type="entry name" value="Fimb_usher"/>
</dbReference>
<evidence type="ECO:0000256" key="10">
    <source>
        <dbReference type="SAM" id="SignalP"/>
    </source>
</evidence>
<dbReference type="EMBL" id="FOYJ01000017">
    <property type="protein sequence ID" value="SFR26466.1"/>
    <property type="molecule type" value="Genomic_DNA"/>
</dbReference>
<dbReference type="InterPro" id="IPR037224">
    <property type="entry name" value="PapC_N_sf"/>
</dbReference>
<evidence type="ECO:0000256" key="5">
    <source>
        <dbReference type="ARBA" id="ARBA00022692"/>
    </source>
</evidence>
<dbReference type="Gene3D" id="2.60.40.3110">
    <property type="match status" value="1"/>
</dbReference>
<feature type="signal peptide" evidence="10">
    <location>
        <begin position="1"/>
        <end position="26"/>
    </location>
</feature>
<dbReference type="InterPro" id="IPR042186">
    <property type="entry name" value="FimD_plug_dom"/>
</dbReference>
<dbReference type="SUPFAM" id="SSF141729">
    <property type="entry name" value="FimD N-terminal domain-like"/>
    <property type="match status" value="1"/>
</dbReference>
<dbReference type="Gene3D" id="2.60.40.2070">
    <property type="match status" value="1"/>
</dbReference>
<dbReference type="InterPro" id="IPR018030">
    <property type="entry name" value="Fimbrial_membr_usher_CS"/>
</dbReference>
<dbReference type="PROSITE" id="PS51257">
    <property type="entry name" value="PROKAR_LIPOPROTEIN"/>
    <property type="match status" value="1"/>
</dbReference>
<dbReference type="PANTHER" id="PTHR30451:SF9">
    <property type="entry name" value="F1 CAPSULE-ANCHORING PROTEIN"/>
    <property type="match status" value="1"/>
</dbReference>
<evidence type="ECO:0000256" key="7">
    <source>
        <dbReference type="ARBA" id="ARBA00023136"/>
    </source>
</evidence>
<protein>
    <submittedName>
        <fullName evidence="12">Outer membrane usher protein</fullName>
    </submittedName>
</protein>
<dbReference type="GO" id="GO:0006629">
    <property type="term" value="P:lipid metabolic process"/>
    <property type="evidence" value="ECO:0007669"/>
    <property type="project" value="InterPro"/>
</dbReference>
<dbReference type="GO" id="GO:0035556">
    <property type="term" value="P:intracellular signal transduction"/>
    <property type="evidence" value="ECO:0007669"/>
    <property type="project" value="InterPro"/>
</dbReference>
<evidence type="ECO:0000256" key="6">
    <source>
        <dbReference type="ARBA" id="ARBA00022729"/>
    </source>
</evidence>
<sequence>MTVKQYYILPLFSFGIAACTCSSVNAAAESWSFDPALLGGEEGRNVDISVFNEGSQLPGIYPVDILLNGDVVDSREMVFHQARDKSGKRFLKTCLTEALLTQYGVKTEQYPGLFAARASEKTTDDETQQCAALTAIPQATETFQFYRQQLLLSVPQAALRPKVSGLAPQEFWDDGIPALRMNYRINTARSTSSDSGSSTNSTIFAQLEPGANLGAWRLRNLTTWQKEGQSPGKWQTAWTYAERGLYGLKNRLALGDRYTPADIFDSIPFRGVMLGSDEAMVPYNQREFAPVIRGIAHTQARIEVKRSSYVIYSTTVAPGPFALTDLPSAGDGGDLQVTVFENDGHQQSFIVPSTTPAIALREGYFKYNLMSGRYRPSNGAVSDSYVAQASLMYGLPWGITAYGGLQGAAHYSAASLGLGVSLNRLGAISLDGIQEQRKPHRKAHAQGSAWRVRYSKNIEATNTGFTFSSYRYASSGFHGLSAVLDSDRAHDAGEYLNQNNLRRKTRSSLTLSQSLGQWGSVSLTGARESYWQQRGTRDELMVSWSTSFHDATCSLNWTQRQEPVYHSGAQPAGRKTDREVSFWISLPLDRWMGNHTRASYQMVNGDIRGAQHEMGLNGDSFDRRLSWDVRERMTPGNPATDRNSSLVNLTWRGAYGELKGGYRYSPSSRQMNAGLAGGVVIHRHGITLGQPLGETVALVEAPGAAGVSAGDIPGVKTDFRGYTTLDYVMPYQANLVTLDPNTLPADVEVPQTDTRIVPTAGAVIAAKFSTRTGARAVITLTQANNRLVPFGALVTLAGNETNTGAGITGDGGEVYMSGLPQTGRLLVSLGHERSCIADYRLPEEKSSAGIYALSAMCHSA</sequence>
<dbReference type="GO" id="GO:0004435">
    <property type="term" value="F:phosphatidylinositol-4,5-bisphosphate phospholipase C activity"/>
    <property type="evidence" value="ECO:0007669"/>
    <property type="project" value="InterPro"/>
</dbReference>
<keyword evidence="3 9" id="KW-0813">Transport</keyword>
<comment type="subcellular location">
    <subcellularLocation>
        <location evidence="1 9">Cell outer membrane</location>
        <topology evidence="1 9">Multi-pass membrane protein</topology>
    </subcellularLocation>
</comment>
<dbReference type="GO" id="GO:0009279">
    <property type="term" value="C:cell outer membrane"/>
    <property type="evidence" value="ECO:0007669"/>
    <property type="project" value="UniProtKB-SubCell"/>
</dbReference>
<dbReference type="FunFam" id="2.60.40.2610:FF:000001">
    <property type="entry name" value="Outer membrane fimbrial usher protein"/>
    <property type="match status" value="1"/>
</dbReference>
<gene>
    <name evidence="13" type="ORF">SAMN03159428_05006</name>
    <name evidence="12" type="ORF">SAMN03159514_04994</name>
</gene>
<organism evidence="12 15">
    <name type="scientific">Kosakonia radicincitans</name>
    <dbReference type="NCBI Taxonomy" id="283686"/>
    <lineage>
        <taxon>Bacteria</taxon>
        <taxon>Pseudomonadati</taxon>
        <taxon>Pseudomonadota</taxon>
        <taxon>Gammaproteobacteria</taxon>
        <taxon>Enterobacterales</taxon>
        <taxon>Enterobacteriaceae</taxon>
        <taxon>Kosakonia</taxon>
    </lineage>
</organism>
<keyword evidence="9" id="KW-1029">Fimbrium biogenesis</keyword>
<evidence type="ECO:0000313" key="12">
    <source>
        <dbReference type="EMBL" id="SFR26466.1"/>
    </source>
</evidence>
<evidence type="ECO:0000313" key="15">
    <source>
        <dbReference type="Proteomes" id="UP000199173"/>
    </source>
</evidence>
<dbReference type="InterPro" id="IPR001711">
    <property type="entry name" value="PLipase_C_Pinositol-sp_Y"/>
</dbReference>
<keyword evidence="5 9" id="KW-0812">Transmembrane</keyword>
<dbReference type="EMBL" id="FPAV01000020">
    <property type="protein sequence ID" value="SFU17246.1"/>
    <property type="molecule type" value="Genomic_DNA"/>
</dbReference>
<dbReference type="InterPro" id="IPR025949">
    <property type="entry name" value="PapC-like_C"/>
</dbReference>
<comment type="caution">
    <text evidence="12">The sequence shown here is derived from an EMBL/GenBank/DDBJ whole genome shotgun (WGS) entry which is preliminary data.</text>
</comment>